<reference evidence="1" key="1">
    <citation type="submission" date="2025-08" db="UniProtKB">
        <authorList>
            <consortium name="Ensembl"/>
        </authorList>
    </citation>
    <scope>IDENTIFICATION</scope>
</reference>
<dbReference type="InParanoid" id="A0A674ICE1"/>
<protein>
    <submittedName>
        <fullName evidence="1">Uncharacterized protein</fullName>
    </submittedName>
</protein>
<reference evidence="1" key="2">
    <citation type="submission" date="2025-09" db="UniProtKB">
        <authorList>
            <consortium name="Ensembl"/>
        </authorList>
    </citation>
    <scope>IDENTIFICATION</scope>
</reference>
<sequence length="148" mass="16063">HESRLADVPLRPLGEGHSGNLCALHLPPGLALQLPLAGSNGQWELWVWHLRARAASRLLHPNSHPDCTPSRTPIPCPSPVVTSVDGFAHILKVKHVLMCFAELELQCRAFSRTPCTALGSHEPVVIAFIAGWGGGEREYLKSQVSASR</sequence>
<name>A0A674ICE1_9SAUR</name>
<dbReference type="Ensembl" id="ENSTMTT00000005640.1">
    <property type="protein sequence ID" value="ENSTMTP00000005459.1"/>
    <property type="gene ID" value="ENSTMTG00000004061.1"/>
</dbReference>
<accession>A0A674ICE1</accession>
<keyword evidence="2" id="KW-1185">Reference proteome</keyword>
<evidence type="ECO:0000313" key="1">
    <source>
        <dbReference type="Ensembl" id="ENSTMTP00000005459.1"/>
    </source>
</evidence>
<organism evidence="1 2">
    <name type="scientific">Terrapene triunguis</name>
    <name type="common">Three-toed box turtle</name>
    <dbReference type="NCBI Taxonomy" id="2587831"/>
    <lineage>
        <taxon>Eukaryota</taxon>
        <taxon>Metazoa</taxon>
        <taxon>Chordata</taxon>
        <taxon>Craniata</taxon>
        <taxon>Vertebrata</taxon>
        <taxon>Euteleostomi</taxon>
        <taxon>Archelosauria</taxon>
        <taxon>Testudinata</taxon>
        <taxon>Testudines</taxon>
        <taxon>Cryptodira</taxon>
        <taxon>Durocryptodira</taxon>
        <taxon>Testudinoidea</taxon>
        <taxon>Emydidae</taxon>
        <taxon>Terrapene</taxon>
    </lineage>
</organism>
<dbReference type="Proteomes" id="UP000472274">
    <property type="component" value="Unplaced"/>
</dbReference>
<dbReference type="AlphaFoldDB" id="A0A674ICE1"/>
<proteinExistence type="predicted"/>
<evidence type="ECO:0000313" key="2">
    <source>
        <dbReference type="Proteomes" id="UP000472274"/>
    </source>
</evidence>